<dbReference type="SMART" id="SM00345">
    <property type="entry name" value="HTH_GNTR"/>
    <property type="match status" value="1"/>
</dbReference>
<dbReference type="Pfam" id="PF07702">
    <property type="entry name" value="UTRA"/>
    <property type="match status" value="1"/>
</dbReference>
<feature type="domain" description="HTH gntR-type" evidence="4">
    <location>
        <begin position="8"/>
        <end position="76"/>
    </location>
</feature>
<dbReference type="PANTHER" id="PTHR44846">
    <property type="entry name" value="MANNOSYL-D-GLYCERATE TRANSPORT/METABOLISM SYSTEM REPRESSOR MNGR-RELATED"/>
    <property type="match status" value="1"/>
</dbReference>
<dbReference type="GO" id="GO:0003700">
    <property type="term" value="F:DNA-binding transcription factor activity"/>
    <property type="evidence" value="ECO:0007669"/>
    <property type="project" value="InterPro"/>
</dbReference>
<organism evidence="5 7">
    <name type="scientific">Virgibacillus dokdonensis</name>
    <dbReference type="NCBI Taxonomy" id="302167"/>
    <lineage>
        <taxon>Bacteria</taxon>
        <taxon>Bacillati</taxon>
        <taxon>Bacillota</taxon>
        <taxon>Bacilli</taxon>
        <taxon>Bacillales</taxon>
        <taxon>Bacillaceae</taxon>
        <taxon>Virgibacillus</taxon>
    </lineage>
</organism>
<dbReference type="SUPFAM" id="SSF46785">
    <property type="entry name" value="Winged helix' DNA-binding domain"/>
    <property type="match status" value="1"/>
</dbReference>
<dbReference type="Proteomes" id="UP000234237">
    <property type="component" value="Chromosome"/>
</dbReference>
<keyword evidence="3" id="KW-0804">Transcription</keyword>
<dbReference type="PANTHER" id="PTHR44846:SF1">
    <property type="entry name" value="MANNOSYL-D-GLYCERATE TRANSPORT_METABOLISM SYSTEM REPRESSOR MNGR-RELATED"/>
    <property type="match status" value="1"/>
</dbReference>
<evidence type="ECO:0000256" key="2">
    <source>
        <dbReference type="ARBA" id="ARBA00023125"/>
    </source>
</evidence>
<dbReference type="EMBL" id="JAZHPM010000027">
    <property type="protein sequence ID" value="MEF2293201.1"/>
    <property type="molecule type" value="Genomic_DNA"/>
</dbReference>
<dbReference type="RefSeq" id="WP_101932617.1">
    <property type="nucleotide sequence ID" value="NZ_CP018622.1"/>
</dbReference>
<dbReference type="AlphaFoldDB" id="A0A2K9IV64"/>
<dbReference type="InterPro" id="IPR000524">
    <property type="entry name" value="Tscrpt_reg_HTH_GntR"/>
</dbReference>
<evidence type="ECO:0000313" key="6">
    <source>
        <dbReference type="EMBL" id="MEF2293201.1"/>
    </source>
</evidence>
<dbReference type="GO" id="GO:0045892">
    <property type="term" value="P:negative regulation of DNA-templated transcription"/>
    <property type="evidence" value="ECO:0007669"/>
    <property type="project" value="TreeGrafter"/>
</dbReference>
<name>A0A2K9IV64_9BACI</name>
<evidence type="ECO:0000256" key="1">
    <source>
        <dbReference type="ARBA" id="ARBA00023015"/>
    </source>
</evidence>
<dbReference type="KEGG" id="vpn:A21D_00556"/>
<dbReference type="InterPro" id="IPR050679">
    <property type="entry name" value="Bact_HTH_transcr_reg"/>
</dbReference>
<dbReference type="InterPro" id="IPR036388">
    <property type="entry name" value="WH-like_DNA-bd_sf"/>
</dbReference>
<evidence type="ECO:0000313" key="8">
    <source>
        <dbReference type="Proteomes" id="UP001356080"/>
    </source>
</evidence>
<accession>A0A2K9IV64</accession>
<proteinExistence type="predicted"/>
<dbReference type="InterPro" id="IPR028978">
    <property type="entry name" value="Chorismate_lyase_/UTRA_dom_sf"/>
</dbReference>
<dbReference type="Gene3D" id="3.40.1410.10">
    <property type="entry name" value="Chorismate lyase-like"/>
    <property type="match status" value="1"/>
</dbReference>
<dbReference type="Proteomes" id="UP001356080">
    <property type="component" value="Unassembled WGS sequence"/>
</dbReference>
<evidence type="ECO:0000259" key="4">
    <source>
        <dbReference type="PROSITE" id="PS50949"/>
    </source>
</evidence>
<evidence type="ECO:0000256" key="3">
    <source>
        <dbReference type="ARBA" id="ARBA00023163"/>
    </source>
</evidence>
<reference evidence="6 8" key="3">
    <citation type="submission" date="2024-01" db="EMBL/GenBank/DDBJ databases">
        <title>Survival strategy associated with biotechnological potential of Virgibacillus dokdonensis T4.6 isolated from salt-fermented shrimp paste.</title>
        <authorList>
            <person name="Doan T.V."/>
            <person name="Quach N.T."/>
            <person name="Phi Q.-T."/>
        </authorList>
    </citation>
    <scope>NUCLEOTIDE SEQUENCE [LARGE SCALE GENOMIC DNA]</scope>
    <source>
        <strain evidence="6 8">T4.6</strain>
    </source>
</reference>
<dbReference type="SUPFAM" id="SSF64288">
    <property type="entry name" value="Chorismate lyase-like"/>
    <property type="match status" value="1"/>
</dbReference>
<protein>
    <submittedName>
        <fullName evidence="6">GntR family transcriptional regulator</fullName>
    </submittedName>
    <submittedName>
        <fullName evidence="5">Mannosyl-D-glycerate transport/metabolism system repressor MngR</fullName>
    </submittedName>
</protein>
<dbReference type="Gene3D" id="1.10.10.10">
    <property type="entry name" value="Winged helix-like DNA-binding domain superfamily/Winged helix DNA-binding domain"/>
    <property type="match status" value="1"/>
</dbReference>
<reference evidence="5" key="1">
    <citation type="submission" date="2016-11" db="EMBL/GenBank/DDBJ databases">
        <title>Complete genome sequence of Virgibacillus dokdonensis 21D, a halophilic bacterium isolated from the deep hypersaline anoxic basin Discovery in the Mediterranean Sea.</title>
        <authorList>
            <person name="Zeaiter Z."/>
            <person name="Booth J.M."/>
            <person name="Prosdocimi E.M."/>
            <person name="Mapelli F."/>
            <person name="Fusi M."/>
            <person name="Daffonchio D."/>
            <person name="Borin S."/>
            <person name="Crotti E."/>
        </authorList>
    </citation>
    <scope>NUCLEOTIDE SEQUENCE</scope>
    <source>
        <strain evidence="5">21D</strain>
    </source>
</reference>
<gene>
    <name evidence="5" type="primary">mngR</name>
    <name evidence="5" type="ORF">A21D_00556</name>
    <name evidence="6" type="ORF">V2W34_14470</name>
</gene>
<dbReference type="SMART" id="SM00866">
    <property type="entry name" value="UTRA"/>
    <property type="match status" value="1"/>
</dbReference>
<keyword evidence="1" id="KW-0805">Transcription regulation</keyword>
<dbReference type="GO" id="GO:0003677">
    <property type="term" value="F:DNA binding"/>
    <property type="evidence" value="ECO:0007669"/>
    <property type="project" value="UniProtKB-KW"/>
</dbReference>
<dbReference type="PROSITE" id="PS50949">
    <property type="entry name" value="HTH_GNTR"/>
    <property type="match status" value="1"/>
</dbReference>
<dbReference type="EMBL" id="CP018622">
    <property type="protein sequence ID" value="AUJ23669.1"/>
    <property type="molecule type" value="Genomic_DNA"/>
</dbReference>
<keyword evidence="2" id="KW-0238">DNA-binding</keyword>
<reference evidence="7" key="2">
    <citation type="submission" date="2016-11" db="EMBL/GenBank/DDBJ databases">
        <title>Complete genome sequence of Virgibacillus pantothenticus 21D, a halophilic bacterium isolated from the deep hypersaline anoxic basin Discovery in the Mediterranean Sea.</title>
        <authorList>
            <person name="Zeaiter Z."/>
            <person name="Booth J.M."/>
            <person name="Prosdocimi E.M."/>
            <person name="Mapelli F."/>
            <person name="Fusi M."/>
            <person name="Daffonchio D."/>
            <person name="Borin S."/>
            <person name="Crotti E."/>
        </authorList>
    </citation>
    <scope>NUCLEOTIDE SEQUENCE [LARGE SCALE GENOMIC DNA]</scope>
    <source>
        <strain evidence="7">21D</strain>
    </source>
</reference>
<dbReference type="InterPro" id="IPR011663">
    <property type="entry name" value="UTRA"/>
</dbReference>
<dbReference type="Pfam" id="PF00392">
    <property type="entry name" value="GntR"/>
    <property type="match status" value="1"/>
</dbReference>
<dbReference type="PRINTS" id="PR00035">
    <property type="entry name" value="HTHGNTR"/>
</dbReference>
<evidence type="ECO:0000313" key="7">
    <source>
        <dbReference type="Proteomes" id="UP000234237"/>
    </source>
</evidence>
<sequence>MKLTMKKGPLYLQVQDILKERIINGVYPKGELIPSELELKDEFEVSLITVRRAVEQLSNQGYVEKKSGIGTIVLDNHAVSKLSKGQRFSEYLISQGFNLKKEFASLKIIKTTEGSILEKNFGKQCYCLERLYTLEERPYIHFNHYIPITVILPDEPEQLLNSLYEILFQQGIKFNQFKDEFAVEVPEATIADRLQVESKPLLQRIRYSYDLNEQLFEYSVAFYNTSVHKYVVNFDV</sequence>
<keyword evidence="8" id="KW-1185">Reference proteome</keyword>
<dbReference type="CDD" id="cd07377">
    <property type="entry name" value="WHTH_GntR"/>
    <property type="match status" value="1"/>
</dbReference>
<dbReference type="InterPro" id="IPR036390">
    <property type="entry name" value="WH_DNA-bd_sf"/>
</dbReference>
<evidence type="ECO:0000313" key="5">
    <source>
        <dbReference type="EMBL" id="AUJ23669.1"/>
    </source>
</evidence>